<accession>A0A2N5ZHD8</accession>
<dbReference type="InterPro" id="IPR002201">
    <property type="entry name" value="Glyco_trans_9"/>
</dbReference>
<keyword evidence="1" id="KW-0328">Glycosyltransferase</keyword>
<dbReference type="PANTHER" id="PTHR30160:SF1">
    <property type="entry name" value="LIPOPOLYSACCHARIDE 1,2-N-ACETYLGLUCOSAMINETRANSFERASE-RELATED"/>
    <property type="match status" value="1"/>
</dbReference>
<keyword evidence="2 3" id="KW-0808">Transferase</keyword>
<protein>
    <submittedName>
        <fullName evidence="3">Lipopolysaccharide heptosyltransferase</fullName>
    </submittedName>
</protein>
<organism evidence="3 4">
    <name type="scientific">Muiribacterium halophilum</name>
    <dbReference type="NCBI Taxonomy" id="2053465"/>
    <lineage>
        <taxon>Bacteria</taxon>
        <taxon>Candidatus Muiribacteriota</taxon>
        <taxon>Candidatus Muiribacteriia</taxon>
        <taxon>Candidatus Muiribacteriales</taxon>
        <taxon>Candidatus Muiribacteriaceae</taxon>
        <taxon>Candidatus Muiribacterium</taxon>
    </lineage>
</organism>
<dbReference type="EMBL" id="PKTG01000071">
    <property type="protein sequence ID" value="PLX18118.1"/>
    <property type="molecule type" value="Genomic_DNA"/>
</dbReference>
<evidence type="ECO:0000256" key="2">
    <source>
        <dbReference type="ARBA" id="ARBA00022679"/>
    </source>
</evidence>
<evidence type="ECO:0000256" key="1">
    <source>
        <dbReference type="ARBA" id="ARBA00022676"/>
    </source>
</evidence>
<comment type="caution">
    <text evidence="3">The sequence shown here is derived from an EMBL/GenBank/DDBJ whole genome shotgun (WGS) entry which is preliminary data.</text>
</comment>
<dbReference type="Gene3D" id="3.40.50.2000">
    <property type="entry name" value="Glycogen Phosphorylase B"/>
    <property type="match status" value="2"/>
</dbReference>
<gene>
    <name evidence="3" type="ORF">C0601_05495</name>
</gene>
<dbReference type="SUPFAM" id="SSF53756">
    <property type="entry name" value="UDP-Glycosyltransferase/glycogen phosphorylase"/>
    <property type="match status" value="1"/>
</dbReference>
<dbReference type="InterPro" id="IPR051199">
    <property type="entry name" value="LPS_LOS_Heptosyltrfase"/>
</dbReference>
<dbReference type="GO" id="GO:0005829">
    <property type="term" value="C:cytosol"/>
    <property type="evidence" value="ECO:0007669"/>
    <property type="project" value="TreeGrafter"/>
</dbReference>
<dbReference type="Pfam" id="PF01075">
    <property type="entry name" value="Glyco_transf_9"/>
    <property type="match status" value="1"/>
</dbReference>
<dbReference type="PANTHER" id="PTHR30160">
    <property type="entry name" value="TETRAACYLDISACCHARIDE 4'-KINASE-RELATED"/>
    <property type="match status" value="1"/>
</dbReference>
<proteinExistence type="predicted"/>
<name>A0A2N5ZHD8_MUIH1</name>
<evidence type="ECO:0000313" key="3">
    <source>
        <dbReference type="EMBL" id="PLX18118.1"/>
    </source>
</evidence>
<dbReference type="AlphaFoldDB" id="A0A2N5ZHD8"/>
<reference evidence="3 4" key="1">
    <citation type="submission" date="2017-11" db="EMBL/GenBank/DDBJ databases">
        <title>Genome-resolved metagenomics identifies genetic mobility, metabolic interactions, and unexpected diversity in perchlorate-reducing communities.</title>
        <authorList>
            <person name="Barnum T.P."/>
            <person name="Figueroa I.A."/>
            <person name="Carlstrom C.I."/>
            <person name="Lucas L.N."/>
            <person name="Engelbrektson A.L."/>
            <person name="Coates J.D."/>
        </authorList>
    </citation>
    <scope>NUCLEOTIDE SEQUENCE [LARGE SCALE GENOMIC DNA]</scope>
    <source>
        <strain evidence="3">BM706</strain>
    </source>
</reference>
<dbReference type="Proteomes" id="UP000234857">
    <property type="component" value="Unassembled WGS sequence"/>
</dbReference>
<dbReference type="CDD" id="cd03789">
    <property type="entry name" value="GT9_LPS_heptosyltransferase"/>
    <property type="match status" value="1"/>
</dbReference>
<evidence type="ECO:0000313" key="4">
    <source>
        <dbReference type="Proteomes" id="UP000234857"/>
    </source>
</evidence>
<dbReference type="GO" id="GO:0009244">
    <property type="term" value="P:lipopolysaccharide core region biosynthetic process"/>
    <property type="evidence" value="ECO:0007669"/>
    <property type="project" value="TreeGrafter"/>
</dbReference>
<sequence length="365" mass="41492">MRFLIIIRRFNGDVLLTSPLIQKLKENYPQCQIDILVNDNTAAVAGLLKNIDNIIIFDQSFRQKRGMKRVLTRLNTEFNILKRIIKKYDLSINLTATDSSNIYAIISGKKSIGVGEKGAIRKSWWKQRFLGKCFEEDFSENIVLHNIYPLEYLKIKKNDLYVSLNIDDKDIENSKNIIDDEKKFVIIHSSSQFFYKTWPIEKTIELAEKIIEKGFQVVFTGGKGEVDLFNSNRIGKEIGINLIGKTTLGVFNALLSRCCFYIGMDTLNTHLSAALNKPTVAIFGPTLVKRWSPWSRESQSGAEKEKGVQTYGNITLITPEDDCSGCGLAGCQDNNDSRCIALEKLSVSYVWDNVYKTMLEKNILN</sequence>
<dbReference type="GO" id="GO:0008713">
    <property type="term" value="F:ADP-heptose-lipopolysaccharide heptosyltransferase activity"/>
    <property type="evidence" value="ECO:0007669"/>
    <property type="project" value="TreeGrafter"/>
</dbReference>